<organism evidence="1 2">
    <name type="scientific">Eretmocerus hayati</name>
    <dbReference type="NCBI Taxonomy" id="131215"/>
    <lineage>
        <taxon>Eukaryota</taxon>
        <taxon>Metazoa</taxon>
        <taxon>Ecdysozoa</taxon>
        <taxon>Arthropoda</taxon>
        <taxon>Hexapoda</taxon>
        <taxon>Insecta</taxon>
        <taxon>Pterygota</taxon>
        <taxon>Neoptera</taxon>
        <taxon>Endopterygota</taxon>
        <taxon>Hymenoptera</taxon>
        <taxon>Apocrita</taxon>
        <taxon>Proctotrupomorpha</taxon>
        <taxon>Chalcidoidea</taxon>
        <taxon>Aphelinidae</taxon>
        <taxon>Aphelininae</taxon>
        <taxon>Eretmocerus</taxon>
    </lineage>
</organism>
<reference evidence="1" key="1">
    <citation type="submission" date="2023-04" db="EMBL/GenBank/DDBJ databases">
        <title>A chromosome-level genome assembly of the parasitoid wasp Eretmocerus hayati.</title>
        <authorList>
            <person name="Zhong Y."/>
            <person name="Liu S."/>
            <person name="Liu Y."/>
        </authorList>
    </citation>
    <scope>NUCLEOTIDE SEQUENCE</scope>
    <source>
        <strain evidence="1">ZJU_SS_LIU_2023</strain>
    </source>
</reference>
<accession>A0ACC2NPY8</accession>
<keyword evidence="2" id="KW-1185">Reference proteome</keyword>
<proteinExistence type="predicted"/>
<dbReference type="Proteomes" id="UP001239111">
    <property type="component" value="Chromosome 3"/>
</dbReference>
<sequence>MSYTSNIGEIKKVLQELLNIFAWIHGPTEISDQYTAQLISFMESCCKSDDDRYELIGLFYSKAEKDSIHLFNATELTNRFHRNVLNTLLPSQGTLKSESEGTKWAFRLRNEMIKTYSTRL</sequence>
<evidence type="ECO:0000313" key="1">
    <source>
        <dbReference type="EMBL" id="KAJ8672379.1"/>
    </source>
</evidence>
<protein>
    <submittedName>
        <fullName evidence="1">Uncharacterized protein</fullName>
    </submittedName>
</protein>
<gene>
    <name evidence="1" type="ORF">QAD02_003638</name>
</gene>
<comment type="caution">
    <text evidence="1">The sequence shown here is derived from an EMBL/GenBank/DDBJ whole genome shotgun (WGS) entry which is preliminary data.</text>
</comment>
<evidence type="ECO:0000313" key="2">
    <source>
        <dbReference type="Proteomes" id="UP001239111"/>
    </source>
</evidence>
<dbReference type="EMBL" id="CM056743">
    <property type="protein sequence ID" value="KAJ8672379.1"/>
    <property type="molecule type" value="Genomic_DNA"/>
</dbReference>
<name>A0ACC2NPY8_9HYME</name>